<evidence type="ECO:0000313" key="1">
    <source>
        <dbReference type="EMBL" id="CAJ0586495.1"/>
    </source>
</evidence>
<sequence>MLPSRGHCLLQACGSRASLLQVAFKHQPAKKHWTERLPTRIGLRRWFAEKTANRYNEERVKSIGPDLACLEWLMHCGASEVRMSCGTSIKSISAMNKYLKQALAGEIEPPAKIAPGDLAHEEAWPNAPRVYVLQVDASDSAIANPGFAYFRNLRRVEVLKLNFCDYFGDDGLRELAMGRPKETLRNLEIVLNPNMTDGAIFWLSRLVGLRRAHFYFLPYVANRPAFLRHLRTALPKAQVTFPEIEFVGYGYDEARRQNQM</sequence>
<gene>
    <name evidence="1" type="ORF">MSPICULIGERA_LOCUS24500</name>
</gene>
<dbReference type="SUPFAM" id="SSF52047">
    <property type="entry name" value="RNI-like"/>
    <property type="match status" value="1"/>
</dbReference>
<accession>A0AA36DHJ5</accession>
<dbReference type="InterPro" id="IPR032675">
    <property type="entry name" value="LRR_dom_sf"/>
</dbReference>
<reference evidence="1" key="1">
    <citation type="submission" date="2023-06" db="EMBL/GenBank/DDBJ databases">
        <authorList>
            <person name="Delattre M."/>
        </authorList>
    </citation>
    <scope>NUCLEOTIDE SEQUENCE</scope>
    <source>
        <strain evidence="1">AF72</strain>
    </source>
</reference>
<dbReference type="Proteomes" id="UP001177023">
    <property type="component" value="Unassembled WGS sequence"/>
</dbReference>
<evidence type="ECO:0000313" key="2">
    <source>
        <dbReference type="Proteomes" id="UP001177023"/>
    </source>
</evidence>
<dbReference type="Gene3D" id="3.80.10.10">
    <property type="entry name" value="Ribonuclease Inhibitor"/>
    <property type="match status" value="1"/>
</dbReference>
<organism evidence="1 2">
    <name type="scientific">Mesorhabditis spiculigera</name>
    <dbReference type="NCBI Taxonomy" id="96644"/>
    <lineage>
        <taxon>Eukaryota</taxon>
        <taxon>Metazoa</taxon>
        <taxon>Ecdysozoa</taxon>
        <taxon>Nematoda</taxon>
        <taxon>Chromadorea</taxon>
        <taxon>Rhabditida</taxon>
        <taxon>Rhabditina</taxon>
        <taxon>Rhabditomorpha</taxon>
        <taxon>Rhabditoidea</taxon>
        <taxon>Rhabditidae</taxon>
        <taxon>Mesorhabditinae</taxon>
        <taxon>Mesorhabditis</taxon>
    </lineage>
</organism>
<evidence type="ECO:0008006" key="3">
    <source>
        <dbReference type="Google" id="ProtNLM"/>
    </source>
</evidence>
<proteinExistence type="predicted"/>
<comment type="caution">
    <text evidence="1">The sequence shown here is derived from an EMBL/GenBank/DDBJ whole genome shotgun (WGS) entry which is preliminary data.</text>
</comment>
<dbReference type="AlphaFoldDB" id="A0AA36DHJ5"/>
<dbReference type="EMBL" id="CATQJA010002708">
    <property type="protein sequence ID" value="CAJ0586495.1"/>
    <property type="molecule type" value="Genomic_DNA"/>
</dbReference>
<feature type="non-terminal residue" evidence="1">
    <location>
        <position position="1"/>
    </location>
</feature>
<protein>
    <recommendedName>
        <fullName evidence="3">ATP synthase subunit s, mitochondrial</fullName>
    </recommendedName>
</protein>
<keyword evidence="2" id="KW-1185">Reference proteome</keyword>
<name>A0AA36DHJ5_9BILA</name>